<evidence type="ECO:0000313" key="3">
    <source>
        <dbReference type="Proteomes" id="UP000824231"/>
    </source>
</evidence>
<keyword evidence="1" id="KW-0812">Transmembrane</keyword>
<reference evidence="2" key="2">
    <citation type="submission" date="2021-04" db="EMBL/GenBank/DDBJ databases">
        <authorList>
            <person name="Gilroy R."/>
        </authorList>
    </citation>
    <scope>NUCLEOTIDE SEQUENCE</scope>
    <source>
        <strain evidence="2">ChiSxjej3B15-572</strain>
    </source>
</reference>
<proteinExistence type="predicted"/>
<dbReference type="Proteomes" id="UP000824231">
    <property type="component" value="Unassembled WGS sequence"/>
</dbReference>
<keyword evidence="1" id="KW-0472">Membrane</keyword>
<feature type="transmembrane region" description="Helical" evidence="1">
    <location>
        <begin position="23"/>
        <end position="44"/>
    </location>
</feature>
<organism evidence="2 3">
    <name type="scientific">Candidatus Limosilactobacillus merdigallinarum</name>
    <dbReference type="NCBI Taxonomy" id="2838652"/>
    <lineage>
        <taxon>Bacteria</taxon>
        <taxon>Bacillati</taxon>
        <taxon>Bacillota</taxon>
        <taxon>Bacilli</taxon>
        <taxon>Lactobacillales</taxon>
        <taxon>Lactobacillaceae</taxon>
        <taxon>Limosilactobacillus</taxon>
    </lineage>
</organism>
<name>A0A9D1VIZ0_9LACO</name>
<evidence type="ECO:0000256" key="1">
    <source>
        <dbReference type="SAM" id="Phobius"/>
    </source>
</evidence>
<feature type="transmembrane region" description="Helical" evidence="1">
    <location>
        <begin position="104"/>
        <end position="123"/>
    </location>
</feature>
<gene>
    <name evidence="2" type="ORF">H9856_05910</name>
</gene>
<sequence length="127" mass="13803">MAEKQPTITKKEMDNVEDIIGRVMQVGVILSAAVIVIGLLMLFVSGKSGYPAGVHPTTFTAIGRGVAALKPYAVIMLGLFLLILTPALRVIVSIYAFWEMHDQMYVWITSLVMVILIIAMVIGRAGI</sequence>
<reference evidence="2" key="1">
    <citation type="journal article" date="2021" name="PeerJ">
        <title>Extensive microbial diversity within the chicken gut microbiome revealed by metagenomics and culture.</title>
        <authorList>
            <person name="Gilroy R."/>
            <person name="Ravi A."/>
            <person name="Getino M."/>
            <person name="Pursley I."/>
            <person name="Horton D.L."/>
            <person name="Alikhan N.F."/>
            <person name="Baker D."/>
            <person name="Gharbi K."/>
            <person name="Hall N."/>
            <person name="Watson M."/>
            <person name="Adriaenssens E.M."/>
            <person name="Foster-Nyarko E."/>
            <person name="Jarju S."/>
            <person name="Secka A."/>
            <person name="Antonio M."/>
            <person name="Oren A."/>
            <person name="Chaudhuri R.R."/>
            <person name="La Ragione R."/>
            <person name="Hildebrand F."/>
            <person name="Pallen M.J."/>
        </authorList>
    </citation>
    <scope>NUCLEOTIDE SEQUENCE</scope>
    <source>
        <strain evidence="2">ChiSxjej3B15-572</strain>
    </source>
</reference>
<dbReference type="AlphaFoldDB" id="A0A9D1VIZ0"/>
<evidence type="ECO:0000313" key="2">
    <source>
        <dbReference type="EMBL" id="HIX35906.1"/>
    </source>
</evidence>
<protein>
    <submittedName>
        <fullName evidence="2">DUF1634 domain-containing protein</fullName>
    </submittedName>
</protein>
<feature type="transmembrane region" description="Helical" evidence="1">
    <location>
        <begin position="72"/>
        <end position="98"/>
    </location>
</feature>
<accession>A0A9D1VIZ0</accession>
<comment type="caution">
    <text evidence="2">The sequence shown here is derived from an EMBL/GenBank/DDBJ whole genome shotgun (WGS) entry which is preliminary data.</text>
</comment>
<dbReference type="EMBL" id="DXFH01000024">
    <property type="protein sequence ID" value="HIX35906.1"/>
    <property type="molecule type" value="Genomic_DNA"/>
</dbReference>
<dbReference type="Pfam" id="PF07843">
    <property type="entry name" value="DUF1634"/>
    <property type="match status" value="1"/>
</dbReference>
<dbReference type="InterPro" id="IPR012861">
    <property type="entry name" value="DUF1634"/>
</dbReference>
<keyword evidence="1" id="KW-1133">Transmembrane helix</keyword>